<evidence type="ECO:0000256" key="1">
    <source>
        <dbReference type="ARBA" id="ARBA00004370"/>
    </source>
</evidence>
<dbReference type="Gene3D" id="2.40.160.50">
    <property type="entry name" value="membrane protein fhac: a member of the omp85/tpsb transporter family"/>
    <property type="match status" value="1"/>
</dbReference>
<evidence type="ECO:0000313" key="5">
    <source>
        <dbReference type="EMBL" id="AFM04292.1"/>
    </source>
</evidence>
<sequence length="412" mass="46963" precursor="true">MKITIYKTFIVLLLAALFPFLAQAQNQSEINANTTKENVQDSTKLDSKGKKHETETFFEKLIDYVEFRNKADKQEDSTRFRSKFVISPVLSYKPETSWGFGIGAKWLFKFKNATQDTRTSNMPISALYTLKKQIVISSGYTVFFNHENWMLKGNIGYSNFPQQYYGIGNNTATKNEEIFEYNNILIEPLLLKRIVGNFFLGGGIRYNNIWKMEYDEDGLLEQEKPLGYDGSISAGLEIAATYDNRDNVLNALHGSLYEFRHAFYGKQLGGVPFDLTKVDLRHYFLLSKKREGVLALQGYGYFSDGRTPLGELAALGGSELMRGYYKGRFLENNMLAAQMEYRFSVFEPIGMVVFAGAGEVYHQVSDLRLNDIKVAYGAGLRLKIVKSENLNIRFDVAKGEKFNFYFGIAEAF</sequence>
<evidence type="ECO:0000313" key="6">
    <source>
        <dbReference type="Proteomes" id="UP000006054"/>
    </source>
</evidence>
<dbReference type="KEGG" id="fli:Fleli_1900"/>
<dbReference type="OrthoDB" id="9771071at2"/>
<proteinExistence type="predicted"/>
<name>I4AK07_BERLS</name>
<dbReference type="EMBL" id="CP003345">
    <property type="protein sequence ID" value="AFM04292.1"/>
    <property type="molecule type" value="Genomic_DNA"/>
</dbReference>
<gene>
    <name evidence="5" type="ordered locus">Fleli_1900</name>
</gene>
<reference evidence="6" key="1">
    <citation type="submission" date="2012-06" db="EMBL/GenBank/DDBJ databases">
        <title>The complete genome of Flexibacter litoralis DSM 6794.</title>
        <authorList>
            <person name="Lucas S."/>
            <person name="Copeland A."/>
            <person name="Lapidus A."/>
            <person name="Glavina del Rio T."/>
            <person name="Dalin E."/>
            <person name="Tice H."/>
            <person name="Bruce D."/>
            <person name="Goodwin L."/>
            <person name="Pitluck S."/>
            <person name="Peters L."/>
            <person name="Ovchinnikova G."/>
            <person name="Lu M."/>
            <person name="Kyrpides N."/>
            <person name="Mavromatis K."/>
            <person name="Ivanova N."/>
            <person name="Brettin T."/>
            <person name="Detter J.C."/>
            <person name="Han C."/>
            <person name="Larimer F."/>
            <person name="Land M."/>
            <person name="Hauser L."/>
            <person name="Markowitz V."/>
            <person name="Cheng J.-F."/>
            <person name="Hugenholtz P."/>
            <person name="Woyke T."/>
            <person name="Wu D."/>
            <person name="Spring S."/>
            <person name="Lang E."/>
            <person name="Kopitz M."/>
            <person name="Brambilla E."/>
            <person name="Klenk H.-P."/>
            <person name="Eisen J.A."/>
        </authorList>
    </citation>
    <scope>NUCLEOTIDE SEQUENCE [LARGE SCALE GENOMIC DNA]</scope>
    <source>
        <strain evidence="6">ATCC 23117 / DSM 6794 / NBRC 15988 / NCIMB 1366 / Sio-4</strain>
    </source>
</reference>
<dbReference type="STRING" id="880071.Fleli_1900"/>
<evidence type="ECO:0000256" key="3">
    <source>
        <dbReference type="SAM" id="SignalP"/>
    </source>
</evidence>
<keyword evidence="3" id="KW-0732">Signal</keyword>
<dbReference type="Pfam" id="PF01103">
    <property type="entry name" value="Omp85"/>
    <property type="match status" value="1"/>
</dbReference>
<comment type="subcellular location">
    <subcellularLocation>
        <location evidence="1">Membrane</location>
    </subcellularLocation>
</comment>
<evidence type="ECO:0000256" key="2">
    <source>
        <dbReference type="ARBA" id="ARBA00023136"/>
    </source>
</evidence>
<feature type="chain" id="PRO_5003685962" evidence="3">
    <location>
        <begin position="25"/>
        <end position="412"/>
    </location>
</feature>
<protein>
    <submittedName>
        <fullName evidence="5">Outer membrane protein</fullName>
    </submittedName>
</protein>
<feature type="signal peptide" evidence="3">
    <location>
        <begin position="1"/>
        <end position="24"/>
    </location>
</feature>
<accession>I4AK07</accession>
<feature type="domain" description="Bacterial surface antigen (D15)" evidence="4">
    <location>
        <begin position="137"/>
        <end position="412"/>
    </location>
</feature>
<keyword evidence="6" id="KW-1185">Reference proteome</keyword>
<organism evidence="5 6">
    <name type="scientific">Bernardetia litoralis (strain ATCC 23117 / DSM 6794 / NBRC 15988 / NCIMB 1366 / Fx l1 / Sio-4)</name>
    <name type="common">Flexibacter litoralis</name>
    <dbReference type="NCBI Taxonomy" id="880071"/>
    <lineage>
        <taxon>Bacteria</taxon>
        <taxon>Pseudomonadati</taxon>
        <taxon>Bacteroidota</taxon>
        <taxon>Cytophagia</taxon>
        <taxon>Cytophagales</taxon>
        <taxon>Bernardetiaceae</taxon>
        <taxon>Bernardetia</taxon>
    </lineage>
</organism>
<dbReference type="eggNOG" id="COG0729">
    <property type="taxonomic scope" value="Bacteria"/>
</dbReference>
<dbReference type="InterPro" id="IPR000184">
    <property type="entry name" value="Bac_surfAg_D15"/>
</dbReference>
<dbReference type="RefSeq" id="WP_014797743.1">
    <property type="nucleotide sequence ID" value="NC_018018.1"/>
</dbReference>
<dbReference type="HOGENOM" id="CLU_046092_0_0_10"/>
<dbReference type="GO" id="GO:0019867">
    <property type="term" value="C:outer membrane"/>
    <property type="evidence" value="ECO:0007669"/>
    <property type="project" value="InterPro"/>
</dbReference>
<evidence type="ECO:0000259" key="4">
    <source>
        <dbReference type="Pfam" id="PF01103"/>
    </source>
</evidence>
<keyword evidence="2" id="KW-0472">Membrane</keyword>
<dbReference type="Proteomes" id="UP000006054">
    <property type="component" value="Chromosome"/>
</dbReference>
<dbReference type="AlphaFoldDB" id="I4AK07"/>